<feature type="region of interest" description="Disordered" evidence="2">
    <location>
        <begin position="63"/>
        <end position="175"/>
    </location>
</feature>
<evidence type="ECO:0000256" key="1">
    <source>
        <dbReference type="SAM" id="Coils"/>
    </source>
</evidence>
<feature type="compositionally biased region" description="Basic and acidic residues" evidence="2">
    <location>
        <begin position="90"/>
        <end position="104"/>
    </location>
</feature>
<proteinExistence type="predicted"/>
<evidence type="ECO:0000259" key="3">
    <source>
        <dbReference type="Pfam" id="PF04921"/>
    </source>
</evidence>
<dbReference type="InterPro" id="IPR048337">
    <property type="entry name" value="FAM50A/XAP5_C"/>
</dbReference>
<organism evidence="4 5">
    <name type="scientific">Chloropicon roscoffensis</name>
    <dbReference type="NCBI Taxonomy" id="1461544"/>
    <lineage>
        <taxon>Eukaryota</taxon>
        <taxon>Viridiplantae</taxon>
        <taxon>Chlorophyta</taxon>
        <taxon>Chloropicophyceae</taxon>
        <taxon>Chloropicales</taxon>
        <taxon>Chloropicaceae</taxon>
        <taxon>Chloropicon</taxon>
    </lineage>
</organism>
<feature type="compositionally biased region" description="Acidic residues" evidence="2">
    <location>
        <begin position="123"/>
        <end position="135"/>
    </location>
</feature>
<dbReference type="EMBL" id="CP151504">
    <property type="protein sequence ID" value="WZN61517.1"/>
    <property type="molecule type" value="Genomic_DNA"/>
</dbReference>
<feature type="region of interest" description="Disordered" evidence="2">
    <location>
        <begin position="1"/>
        <end position="46"/>
    </location>
</feature>
<feature type="compositionally biased region" description="Polar residues" evidence="2">
    <location>
        <begin position="10"/>
        <end position="19"/>
    </location>
</feature>
<evidence type="ECO:0000256" key="2">
    <source>
        <dbReference type="SAM" id="MobiDB-lite"/>
    </source>
</evidence>
<dbReference type="AlphaFoldDB" id="A0AAX4P6D6"/>
<dbReference type="Pfam" id="PF04921">
    <property type="entry name" value="XAP5"/>
    <property type="match status" value="1"/>
</dbReference>
<feature type="coiled-coil region" evidence="1">
    <location>
        <begin position="184"/>
        <end position="211"/>
    </location>
</feature>
<dbReference type="GO" id="GO:0005634">
    <property type="term" value="C:nucleus"/>
    <property type="evidence" value="ECO:0007669"/>
    <property type="project" value="InterPro"/>
</dbReference>
<sequence>MGLQGYVGTGNDQQRILRQNQEREEERRKFEEAKSRAEQGGTKNAFKQFGAGTSETLEQAFRNETVGLVSRADFASKRADLQERYEEEEREKKRAREERVLEERRRKRQQLQAKASKLSFAGGDEEDEEDGEDGFDLGVFPPRGRAKGGPTTPAPGSAPPQKKFSNYGKNPDAATEFLPDVDRDIAEAKRREELEEEFRKAEAEAKAQPLKIVYSYWDGGGHRREVTTRQGDTIGQFLRLALDQLSAEFRQVRSSSVENLMYIKEDLILPQHVTFHELIVNKARGKSGPLFDFGVTEDVRLKQDARVEKTDSHAGKIVERHWYEKNKHIFPANRWEPYDPKKTFEKYTIS</sequence>
<dbReference type="PANTHER" id="PTHR12722:SF0">
    <property type="entry name" value="PROTEIN FAM50A"/>
    <property type="match status" value="1"/>
</dbReference>
<gene>
    <name evidence="4" type="ORF">HKI87_04g30520</name>
</gene>
<dbReference type="GO" id="GO:0006325">
    <property type="term" value="P:chromatin organization"/>
    <property type="evidence" value="ECO:0007669"/>
    <property type="project" value="TreeGrafter"/>
</dbReference>
<feature type="domain" description="FAM50A/XAP5 C-terminal" evidence="3">
    <location>
        <begin position="210"/>
        <end position="348"/>
    </location>
</feature>
<accession>A0AAX4P6D6</accession>
<evidence type="ECO:0000313" key="5">
    <source>
        <dbReference type="Proteomes" id="UP001472866"/>
    </source>
</evidence>
<dbReference type="PANTHER" id="PTHR12722">
    <property type="entry name" value="XAP-5 PROTEIN-RELATED"/>
    <property type="match status" value="1"/>
</dbReference>
<keyword evidence="5" id="KW-1185">Reference proteome</keyword>
<reference evidence="4 5" key="1">
    <citation type="submission" date="2024-03" db="EMBL/GenBank/DDBJ databases">
        <title>Complete genome sequence of the green alga Chloropicon roscoffensis RCC1871.</title>
        <authorList>
            <person name="Lemieux C."/>
            <person name="Pombert J.-F."/>
            <person name="Otis C."/>
            <person name="Turmel M."/>
        </authorList>
    </citation>
    <scope>NUCLEOTIDE SEQUENCE [LARGE SCALE GENOMIC DNA]</scope>
    <source>
        <strain evidence="4 5">RCC1871</strain>
    </source>
</reference>
<protein>
    <submittedName>
        <fullName evidence="4">Circadian clock regulator XAP5</fullName>
    </submittedName>
</protein>
<feature type="compositionally biased region" description="Basic and acidic residues" evidence="2">
    <location>
        <begin position="20"/>
        <end position="37"/>
    </location>
</feature>
<name>A0AAX4P6D6_9CHLO</name>
<evidence type="ECO:0000313" key="4">
    <source>
        <dbReference type="EMBL" id="WZN61517.1"/>
    </source>
</evidence>
<feature type="compositionally biased region" description="Basic and acidic residues" evidence="2">
    <location>
        <begin position="74"/>
        <end position="84"/>
    </location>
</feature>
<dbReference type="Proteomes" id="UP001472866">
    <property type="component" value="Chromosome 04"/>
</dbReference>
<keyword evidence="1" id="KW-0175">Coiled coil</keyword>
<dbReference type="InterPro" id="IPR007005">
    <property type="entry name" value="XAP5"/>
</dbReference>